<protein>
    <submittedName>
        <fullName evidence="1">Uncharacterized protein</fullName>
    </submittedName>
</protein>
<dbReference type="EMBL" id="GISG01185921">
    <property type="protein sequence ID" value="MBA4654990.1"/>
    <property type="molecule type" value="Transcribed_RNA"/>
</dbReference>
<proteinExistence type="predicted"/>
<dbReference type="AlphaFoldDB" id="A0A7C9A0I0"/>
<reference evidence="1" key="1">
    <citation type="journal article" date="2013" name="J. Plant Res.">
        <title>Effect of fungi and light on seed germination of three Opuntia species from semiarid lands of central Mexico.</title>
        <authorList>
            <person name="Delgado-Sanchez P."/>
            <person name="Jimenez-Bremont J.F."/>
            <person name="Guerrero-Gonzalez Mde L."/>
            <person name="Flores J."/>
        </authorList>
    </citation>
    <scope>NUCLEOTIDE SEQUENCE</scope>
    <source>
        <tissue evidence="1">Cladode</tissue>
    </source>
</reference>
<name>A0A7C9A0I0_OPUST</name>
<organism evidence="1">
    <name type="scientific">Opuntia streptacantha</name>
    <name type="common">Prickly pear cactus</name>
    <name type="synonym">Opuntia cardona</name>
    <dbReference type="NCBI Taxonomy" id="393608"/>
    <lineage>
        <taxon>Eukaryota</taxon>
        <taxon>Viridiplantae</taxon>
        <taxon>Streptophyta</taxon>
        <taxon>Embryophyta</taxon>
        <taxon>Tracheophyta</taxon>
        <taxon>Spermatophyta</taxon>
        <taxon>Magnoliopsida</taxon>
        <taxon>eudicotyledons</taxon>
        <taxon>Gunneridae</taxon>
        <taxon>Pentapetalae</taxon>
        <taxon>Caryophyllales</taxon>
        <taxon>Cactineae</taxon>
        <taxon>Cactaceae</taxon>
        <taxon>Opuntioideae</taxon>
        <taxon>Opuntia</taxon>
    </lineage>
</organism>
<evidence type="ECO:0000313" key="1">
    <source>
        <dbReference type="EMBL" id="MBA4654990.1"/>
    </source>
</evidence>
<reference evidence="1" key="2">
    <citation type="submission" date="2020-07" db="EMBL/GenBank/DDBJ databases">
        <authorList>
            <person name="Vera ALvarez R."/>
            <person name="Arias-Moreno D.M."/>
            <person name="Jimenez-Jacinto V."/>
            <person name="Jimenez-Bremont J.F."/>
            <person name="Swaminathan K."/>
            <person name="Moose S.P."/>
            <person name="Guerrero-Gonzalez M.L."/>
            <person name="Marino-Ramirez L."/>
            <person name="Landsman D."/>
            <person name="Rodriguez-Kessler M."/>
            <person name="Delgado-Sanchez P."/>
        </authorList>
    </citation>
    <scope>NUCLEOTIDE SEQUENCE</scope>
    <source>
        <tissue evidence="1">Cladode</tissue>
    </source>
</reference>
<accession>A0A7C9A0I0</accession>
<sequence length="115" mass="12615">MLLLAADRLAVSASLLPSFTSHVGPLRMTTESLAVMAKMSAHETIPGQTFSMAVFTWSITSNPLAELILGLAVFSPVKLDVSSRRIDPSHPLTKQSWKNRRRREAPIRASLLMAD</sequence>